<dbReference type="Proteomes" id="UP000006732">
    <property type="component" value="Chromosome"/>
</dbReference>
<dbReference type="STRING" id="338966.Ppro_0959"/>
<dbReference type="EMBL" id="CP000482">
    <property type="protein sequence ID" value="ABK98587.1"/>
    <property type="molecule type" value="Genomic_DNA"/>
</dbReference>
<organism evidence="1 2">
    <name type="scientific">Pelobacter propionicus (strain DSM 2379 / NBRC 103807 / OttBd1)</name>
    <dbReference type="NCBI Taxonomy" id="338966"/>
    <lineage>
        <taxon>Bacteria</taxon>
        <taxon>Pseudomonadati</taxon>
        <taxon>Thermodesulfobacteriota</taxon>
        <taxon>Desulfuromonadia</taxon>
        <taxon>Desulfuromonadales</taxon>
        <taxon>Desulfuromonadaceae</taxon>
        <taxon>Pelobacter</taxon>
    </lineage>
</organism>
<proteinExistence type="predicted"/>
<reference evidence="1 2" key="1">
    <citation type="submission" date="2006-10" db="EMBL/GenBank/DDBJ databases">
        <title>Complete sequence of chromosome of Pelobacter propionicus DSM 2379.</title>
        <authorList>
            <consortium name="US DOE Joint Genome Institute"/>
            <person name="Copeland A."/>
            <person name="Lucas S."/>
            <person name="Lapidus A."/>
            <person name="Barry K."/>
            <person name="Detter J.C."/>
            <person name="Glavina del Rio T."/>
            <person name="Hammon N."/>
            <person name="Israni S."/>
            <person name="Dalin E."/>
            <person name="Tice H."/>
            <person name="Pitluck S."/>
            <person name="Saunders E."/>
            <person name="Brettin T."/>
            <person name="Bruce D."/>
            <person name="Han C."/>
            <person name="Tapia R."/>
            <person name="Schmutz J."/>
            <person name="Larimer F."/>
            <person name="Land M."/>
            <person name="Hauser L."/>
            <person name="Kyrpides N."/>
            <person name="Kim E."/>
            <person name="Lovley D."/>
            <person name="Richardson P."/>
        </authorList>
    </citation>
    <scope>NUCLEOTIDE SEQUENCE [LARGE SCALE GENOMIC DNA]</scope>
    <source>
        <strain evidence="2">DSM 2379 / NBRC 103807 / OttBd1</strain>
    </source>
</reference>
<evidence type="ECO:0000313" key="2">
    <source>
        <dbReference type="Proteomes" id="UP000006732"/>
    </source>
</evidence>
<dbReference type="AlphaFoldDB" id="A1AML7"/>
<keyword evidence="2" id="KW-1185">Reference proteome</keyword>
<gene>
    <name evidence="1" type="ordered locus">Ppro_0959</name>
</gene>
<evidence type="ECO:0000313" key="1">
    <source>
        <dbReference type="EMBL" id="ABK98587.1"/>
    </source>
</evidence>
<dbReference type="HOGENOM" id="CLU_2397004_0_0_7"/>
<dbReference type="KEGG" id="ppd:Ppro_0959"/>
<name>A1AML7_PELPD</name>
<sequence>MRAHSGVNKNFTLIIMTIPQKQAFFPKKRLLDKEQSDFMDIGHSPRHWQRVAALQCAHAELELATHLNNHATKQLIVIPQHEIKDHTAGTQKQ</sequence>
<accession>A1AML7</accession>
<protein>
    <submittedName>
        <fullName evidence="1">Uncharacterized protein</fullName>
    </submittedName>
</protein>